<evidence type="ECO:0000313" key="2">
    <source>
        <dbReference type="Proteomes" id="UP000660708"/>
    </source>
</evidence>
<name>A0A8I0MZ24_9GAMM</name>
<dbReference type="AlphaFoldDB" id="A0A8I0MZ24"/>
<dbReference type="EMBL" id="AQHF01000026">
    <property type="protein sequence ID" value="MBE0347624.1"/>
    <property type="molecule type" value="Genomic_DNA"/>
</dbReference>
<reference evidence="1 2" key="1">
    <citation type="submission" date="2015-06" db="EMBL/GenBank/DDBJ databases">
        <title>Genome sequence of Pseudoalteromonas peptidolytica.</title>
        <authorList>
            <person name="Xie B.-B."/>
            <person name="Rong J.-C."/>
            <person name="Qin Q.-L."/>
            <person name="Zhang Y.-Z."/>
        </authorList>
    </citation>
    <scope>NUCLEOTIDE SEQUENCE [LARGE SCALE GENOMIC DNA]</scope>
    <source>
        <strain evidence="1 2">F12-50-A1</strain>
    </source>
</reference>
<comment type="caution">
    <text evidence="1">The sequence shown here is derived from an EMBL/GenBank/DDBJ whole genome shotgun (WGS) entry which is preliminary data.</text>
</comment>
<protein>
    <submittedName>
        <fullName evidence="1">Uncharacterized protein</fullName>
    </submittedName>
</protein>
<evidence type="ECO:0000313" key="1">
    <source>
        <dbReference type="EMBL" id="MBE0347624.1"/>
    </source>
</evidence>
<sequence length="91" mass="10223">MVAICGYKQHVAVTFLNPLFNFTFISSCRPQAADYAILHQAEVDLVGAASRRELLMLTICGYKQHVAVTFLNPIFNFAELLISQALYEKAR</sequence>
<proteinExistence type="predicted"/>
<accession>A0A8I0MZ24</accession>
<dbReference type="Proteomes" id="UP000660708">
    <property type="component" value="Unassembled WGS sequence"/>
</dbReference>
<gene>
    <name evidence="1" type="ORF">PPEP_a2118</name>
</gene>
<keyword evidence="2" id="KW-1185">Reference proteome</keyword>
<organism evidence="1 2">
    <name type="scientific">Pseudoalteromonas peptidolytica F12-50-A1</name>
    <dbReference type="NCBI Taxonomy" id="1315280"/>
    <lineage>
        <taxon>Bacteria</taxon>
        <taxon>Pseudomonadati</taxon>
        <taxon>Pseudomonadota</taxon>
        <taxon>Gammaproteobacteria</taxon>
        <taxon>Alteromonadales</taxon>
        <taxon>Pseudoalteromonadaceae</taxon>
        <taxon>Pseudoalteromonas</taxon>
    </lineage>
</organism>